<accession>A0A2M7VK80</accession>
<organism evidence="2 3">
    <name type="scientific">bacterium (Candidatus Gribaldobacteria) CG_4_10_14_0_2_um_filter_36_18</name>
    <dbReference type="NCBI Taxonomy" id="2014264"/>
    <lineage>
        <taxon>Bacteria</taxon>
        <taxon>Candidatus Gribaldobacteria</taxon>
    </lineage>
</organism>
<proteinExistence type="predicted"/>
<name>A0A2M7VK80_9BACT</name>
<dbReference type="Proteomes" id="UP000231469">
    <property type="component" value="Unassembled WGS sequence"/>
</dbReference>
<evidence type="ECO:0000313" key="3">
    <source>
        <dbReference type="Proteomes" id="UP000231469"/>
    </source>
</evidence>
<feature type="non-terminal residue" evidence="2">
    <location>
        <position position="426"/>
    </location>
</feature>
<protein>
    <submittedName>
        <fullName evidence="2">Uncharacterized protein</fullName>
    </submittedName>
</protein>
<keyword evidence="1" id="KW-1133">Transmembrane helix</keyword>
<comment type="caution">
    <text evidence="2">The sequence shown here is derived from an EMBL/GenBank/DDBJ whole genome shotgun (WGS) entry which is preliminary data.</text>
</comment>
<evidence type="ECO:0000256" key="1">
    <source>
        <dbReference type="SAM" id="Phobius"/>
    </source>
</evidence>
<dbReference type="Gene3D" id="1.50.10.20">
    <property type="match status" value="1"/>
</dbReference>
<dbReference type="InterPro" id="IPR008928">
    <property type="entry name" value="6-hairpin_glycosidase_sf"/>
</dbReference>
<keyword evidence="1" id="KW-0472">Membrane</keyword>
<reference evidence="3" key="1">
    <citation type="submission" date="2017-09" db="EMBL/GenBank/DDBJ databases">
        <title>Depth-based differentiation of microbial function through sediment-hosted aquifers and enrichment of novel symbionts in the deep terrestrial subsurface.</title>
        <authorList>
            <person name="Probst A.J."/>
            <person name="Ladd B."/>
            <person name="Jarett J.K."/>
            <person name="Geller-Mcgrath D.E."/>
            <person name="Sieber C.M.K."/>
            <person name="Emerson J.B."/>
            <person name="Anantharaman K."/>
            <person name="Thomas B.C."/>
            <person name="Malmstrom R."/>
            <person name="Stieglmeier M."/>
            <person name="Klingl A."/>
            <person name="Woyke T."/>
            <person name="Ryan C.M."/>
            <person name="Banfield J.F."/>
        </authorList>
    </citation>
    <scope>NUCLEOTIDE SEQUENCE [LARGE SCALE GENOMIC DNA]</scope>
</reference>
<dbReference type="AlphaFoldDB" id="A0A2M7VK80"/>
<keyword evidence="1" id="KW-0812">Transmembrane</keyword>
<dbReference type="EMBL" id="PFPS01000083">
    <property type="protein sequence ID" value="PJA02214.1"/>
    <property type="molecule type" value="Genomic_DNA"/>
</dbReference>
<evidence type="ECO:0000313" key="2">
    <source>
        <dbReference type="EMBL" id="PJA02214.1"/>
    </source>
</evidence>
<feature type="transmembrane region" description="Helical" evidence="1">
    <location>
        <begin position="12"/>
        <end position="33"/>
    </location>
</feature>
<dbReference type="SUPFAM" id="SSF48208">
    <property type="entry name" value="Six-hairpin glycosidases"/>
    <property type="match status" value="1"/>
</dbReference>
<sequence length="426" mass="48900">MEKSLFEEFKSNWKSVLIIFILFTLIEGGVLYLSTRENGGATYPLPTNTPNNSDDISQFRNLVLSFVRKTAEMGDSPSGTVPHPEELVIEGNWEIRLAIYHQGEIKGEAQSKGGILASVLEQATKIVFEDKRAKDLVKEDLEDVRFLVNFLSPPERFSFIEHEGKGVEIIDDLVLVREIDKELILEKIRRGKEFLYRMANEEKQGFYKKYDVLNDSFENRLYTPYSASIIYTFLYIYDLEKDEEILEHIPAWGDFLLSMQNKDEGDKGYGAFSYSLFLGDSPAGTVPRKEKKFVVGTSALSIFTLLRLYDLTGDLKYLESAKLAGNWLATMQNSDGSMKAYLEYSKGKWVYGEKLSLLYNGQVLSSLSKLYKTTNDKKYYDLARGIAELFAGKYEKERGYIEDEYREKNPISNSWVVMSLIDFYKT</sequence>
<dbReference type="GO" id="GO:0005975">
    <property type="term" value="P:carbohydrate metabolic process"/>
    <property type="evidence" value="ECO:0007669"/>
    <property type="project" value="InterPro"/>
</dbReference>
<gene>
    <name evidence="2" type="ORF">COX73_01960</name>
</gene>